<feature type="transmembrane region" description="Helical" evidence="1">
    <location>
        <begin position="12"/>
        <end position="31"/>
    </location>
</feature>
<feature type="transmembrane region" description="Helical" evidence="1">
    <location>
        <begin position="40"/>
        <end position="61"/>
    </location>
</feature>
<keyword evidence="1" id="KW-1133">Transmembrane helix</keyword>
<evidence type="ECO:0000313" key="4">
    <source>
        <dbReference type="Proteomes" id="UP001499988"/>
    </source>
</evidence>
<dbReference type="InterPro" id="IPR051599">
    <property type="entry name" value="Cell_Envelope_Assoc"/>
</dbReference>
<dbReference type="Proteomes" id="UP001499988">
    <property type="component" value="Unassembled WGS sequence"/>
</dbReference>
<gene>
    <name evidence="3" type="primary">elyC</name>
    <name evidence="3" type="ORF">GCM10023333_05520</name>
</gene>
<dbReference type="CDD" id="cd06259">
    <property type="entry name" value="YdcF-like"/>
    <property type="match status" value="1"/>
</dbReference>
<dbReference type="Pfam" id="PF02698">
    <property type="entry name" value="DUF218"/>
    <property type="match status" value="1"/>
</dbReference>
<evidence type="ECO:0000313" key="3">
    <source>
        <dbReference type="EMBL" id="GAA4875188.1"/>
    </source>
</evidence>
<keyword evidence="1" id="KW-0812">Transmembrane</keyword>
<evidence type="ECO:0000259" key="2">
    <source>
        <dbReference type="Pfam" id="PF02698"/>
    </source>
</evidence>
<dbReference type="PANTHER" id="PTHR30336">
    <property type="entry name" value="INNER MEMBRANE PROTEIN, PROBABLE PERMEASE"/>
    <property type="match status" value="1"/>
</dbReference>
<dbReference type="PANTHER" id="PTHR30336:SF4">
    <property type="entry name" value="ENVELOPE BIOGENESIS FACTOR ELYC"/>
    <property type="match status" value="1"/>
</dbReference>
<dbReference type="InterPro" id="IPR003848">
    <property type="entry name" value="DUF218"/>
</dbReference>
<accession>A0ABP9EFB1</accession>
<dbReference type="RefSeq" id="WP_345333179.1">
    <property type="nucleotide sequence ID" value="NZ_BAABJZ010000006.1"/>
</dbReference>
<proteinExistence type="predicted"/>
<organism evidence="3 4">
    <name type="scientific">Ferrimonas pelagia</name>
    <dbReference type="NCBI Taxonomy" id="1177826"/>
    <lineage>
        <taxon>Bacteria</taxon>
        <taxon>Pseudomonadati</taxon>
        <taxon>Pseudomonadota</taxon>
        <taxon>Gammaproteobacteria</taxon>
        <taxon>Alteromonadales</taxon>
        <taxon>Ferrimonadaceae</taxon>
        <taxon>Ferrimonas</taxon>
    </lineage>
</organism>
<evidence type="ECO:0000256" key="1">
    <source>
        <dbReference type="SAM" id="Phobius"/>
    </source>
</evidence>
<dbReference type="InterPro" id="IPR014729">
    <property type="entry name" value="Rossmann-like_a/b/a_fold"/>
</dbReference>
<protein>
    <submittedName>
        <fullName evidence="3">Envelope biogenesis factor ElyC</fullName>
    </submittedName>
</protein>
<sequence length="245" mass="27026">MIGFWLKKAITALILPVPFACLIMLLGLLLLRRWRRAGQALLLAGPVYLLLLTLSPVSLWLAGPLESRYAPWQPQEPVSYVLVLGSSHHSDPTRHPLQQLSATALARLMEGIRVWRANPHATLVVSGYSGKDAVAHADLQRLAALSLGVPDEQIIVIREAKDTVEEARMTAAIIKQAPAVLVTSATHMHRSMLSYQAAGLAPVAAPTDFIATPTHPWYLTSKNLWTSQRAIHEYIGLFWLSLKKQ</sequence>
<keyword evidence="1" id="KW-0472">Membrane</keyword>
<keyword evidence="4" id="KW-1185">Reference proteome</keyword>
<dbReference type="EMBL" id="BAABJZ010000006">
    <property type="protein sequence ID" value="GAA4875188.1"/>
    <property type="molecule type" value="Genomic_DNA"/>
</dbReference>
<comment type="caution">
    <text evidence="3">The sequence shown here is derived from an EMBL/GenBank/DDBJ whole genome shotgun (WGS) entry which is preliminary data.</text>
</comment>
<dbReference type="Gene3D" id="3.40.50.620">
    <property type="entry name" value="HUPs"/>
    <property type="match status" value="1"/>
</dbReference>
<feature type="domain" description="DUF218" evidence="2">
    <location>
        <begin position="80"/>
        <end position="236"/>
    </location>
</feature>
<reference evidence="4" key="1">
    <citation type="journal article" date="2019" name="Int. J. Syst. Evol. Microbiol.">
        <title>The Global Catalogue of Microorganisms (GCM) 10K type strain sequencing project: providing services to taxonomists for standard genome sequencing and annotation.</title>
        <authorList>
            <consortium name="The Broad Institute Genomics Platform"/>
            <consortium name="The Broad Institute Genome Sequencing Center for Infectious Disease"/>
            <person name="Wu L."/>
            <person name="Ma J."/>
        </authorList>
    </citation>
    <scope>NUCLEOTIDE SEQUENCE [LARGE SCALE GENOMIC DNA]</scope>
    <source>
        <strain evidence="4">JCM 18401</strain>
    </source>
</reference>
<name>A0ABP9EFB1_9GAMM</name>